<sequence>MVVRLSSLLLYDIRRHSSIARRLNVFFDQRASHRVRKTRDITVKNSFSRVVRRTQTVYTVPTGTAHGPTETGHHHHHLANEDGRRVVAQSGTDSVATVKTRRHHHHDDETAPCENRRHHQSPPPPRVVFGVVVVAQSFGGVGERVET</sequence>
<feature type="region of interest" description="Disordered" evidence="1">
    <location>
        <begin position="95"/>
        <end position="126"/>
    </location>
</feature>
<dbReference type="Proteomes" id="UP001160148">
    <property type="component" value="Unassembled WGS sequence"/>
</dbReference>
<dbReference type="AlphaFoldDB" id="A0AAV0VU90"/>
<reference evidence="2 3" key="1">
    <citation type="submission" date="2023-01" db="EMBL/GenBank/DDBJ databases">
        <authorList>
            <person name="Whitehead M."/>
        </authorList>
    </citation>
    <scope>NUCLEOTIDE SEQUENCE [LARGE SCALE GENOMIC DNA]</scope>
</reference>
<dbReference type="EMBL" id="CARXXK010000001">
    <property type="protein sequence ID" value="CAI6347120.1"/>
    <property type="molecule type" value="Genomic_DNA"/>
</dbReference>
<accession>A0AAV0VU90</accession>
<gene>
    <name evidence="2" type="ORF">MEUPH1_LOCUS3942</name>
</gene>
<evidence type="ECO:0000313" key="3">
    <source>
        <dbReference type="Proteomes" id="UP001160148"/>
    </source>
</evidence>
<organism evidence="2 3">
    <name type="scientific">Macrosiphum euphorbiae</name>
    <name type="common">potato aphid</name>
    <dbReference type="NCBI Taxonomy" id="13131"/>
    <lineage>
        <taxon>Eukaryota</taxon>
        <taxon>Metazoa</taxon>
        <taxon>Ecdysozoa</taxon>
        <taxon>Arthropoda</taxon>
        <taxon>Hexapoda</taxon>
        <taxon>Insecta</taxon>
        <taxon>Pterygota</taxon>
        <taxon>Neoptera</taxon>
        <taxon>Paraneoptera</taxon>
        <taxon>Hemiptera</taxon>
        <taxon>Sternorrhyncha</taxon>
        <taxon>Aphidomorpha</taxon>
        <taxon>Aphidoidea</taxon>
        <taxon>Aphididae</taxon>
        <taxon>Macrosiphini</taxon>
        <taxon>Macrosiphum</taxon>
    </lineage>
</organism>
<comment type="caution">
    <text evidence="2">The sequence shown here is derived from an EMBL/GenBank/DDBJ whole genome shotgun (WGS) entry which is preliminary data.</text>
</comment>
<protein>
    <recommendedName>
        <fullName evidence="4">Secreted protein</fullName>
    </recommendedName>
</protein>
<evidence type="ECO:0008006" key="4">
    <source>
        <dbReference type="Google" id="ProtNLM"/>
    </source>
</evidence>
<evidence type="ECO:0000313" key="2">
    <source>
        <dbReference type="EMBL" id="CAI6347120.1"/>
    </source>
</evidence>
<proteinExistence type="predicted"/>
<evidence type="ECO:0000256" key="1">
    <source>
        <dbReference type="SAM" id="MobiDB-lite"/>
    </source>
</evidence>
<keyword evidence="3" id="KW-1185">Reference proteome</keyword>
<name>A0AAV0VU90_9HEMI</name>